<evidence type="ECO:0000256" key="2">
    <source>
        <dbReference type="SAM" id="Phobius"/>
    </source>
</evidence>
<dbReference type="AlphaFoldDB" id="A0A6A6GNQ6"/>
<accession>A0A6A6GNQ6</accession>
<gene>
    <name evidence="3" type="ORF">BDZ85DRAFT_188612</name>
</gene>
<protein>
    <submittedName>
        <fullName evidence="3">Uncharacterized protein</fullName>
    </submittedName>
</protein>
<keyword evidence="2" id="KW-0812">Transmembrane</keyword>
<feature type="compositionally biased region" description="Pro residues" evidence="1">
    <location>
        <begin position="147"/>
        <end position="156"/>
    </location>
</feature>
<feature type="transmembrane region" description="Helical" evidence="2">
    <location>
        <begin position="183"/>
        <end position="206"/>
    </location>
</feature>
<feature type="region of interest" description="Disordered" evidence="1">
    <location>
        <begin position="138"/>
        <end position="172"/>
    </location>
</feature>
<dbReference type="Proteomes" id="UP000799538">
    <property type="component" value="Unassembled WGS sequence"/>
</dbReference>
<sequence length="354" mass="37592">MAGSGTVTPPPSYSETLAPLLTPMKFARRPARKSEGPTTQQPVATTSSSPPQDSIQWKYATQGLNLLSLAAQETTTTATPSQPDQSSTPFARQLYIHALTYLLRALPTNLSPEETTSLSASLPSSLLPDPLLLSSLPPQSSYFPSHPQDPFPTDPDFPSDPDPDPDQEPTQTPSILYRLTSHLITRLALIIAFLLPWIQSLLSLLLRLNRDHHISSRVFSSSLATADAMGRGAWGLTSAVLALQDGRIGRLVEGVLQWWIRGVTGGVWEGVGEGLEILGLREEGGGARRGGGGGGGGWADVRCGEYVAGGQRGRTQRGQRGGSGNGTGRACYAYGSEGSVRRKAPRGAAGRCAR</sequence>
<dbReference type="EMBL" id="ML992501">
    <property type="protein sequence ID" value="KAF2227341.1"/>
    <property type="molecule type" value="Genomic_DNA"/>
</dbReference>
<keyword evidence="2" id="KW-0472">Membrane</keyword>
<organism evidence="3 4">
    <name type="scientific">Elsinoe ampelina</name>
    <dbReference type="NCBI Taxonomy" id="302913"/>
    <lineage>
        <taxon>Eukaryota</taxon>
        <taxon>Fungi</taxon>
        <taxon>Dikarya</taxon>
        <taxon>Ascomycota</taxon>
        <taxon>Pezizomycotina</taxon>
        <taxon>Dothideomycetes</taxon>
        <taxon>Dothideomycetidae</taxon>
        <taxon>Myriangiales</taxon>
        <taxon>Elsinoaceae</taxon>
        <taxon>Elsinoe</taxon>
    </lineage>
</organism>
<evidence type="ECO:0000313" key="4">
    <source>
        <dbReference type="Proteomes" id="UP000799538"/>
    </source>
</evidence>
<reference evidence="4" key="1">
    <citation type="journal article" date="2020" name="Stud. Mycol.">
        <title>101 Dothideomycetes genomes: A test case for predicting lifestyles and emergence of pathogens.</title>
        <authorList>
            <person name="Haridas S."/>
            <person name="Albert R."/>
            <person name="Binder M."/>
            <person name="Bloem J."/>
            <person name="LaButti K."/>
            <person name="Salamov A."/>
            <person name="Andreopoulos B."/>
            <person name="Baker S."/>
            <person name="Barry K."/>
            <person name="Bills G."/>
            <person name="Bluhm B."/>
            <person name="Cannon C."/>
            <person name="Castanera R."/>
            <person name="Culley D."/>
            <person name="Daum C."/>
            <person name="Ezra D."/>
            <person name="Gonzalez J."/>
            <person name="Henrissat B."/>
            <person name="Kuo A."/>
            <person name="Liang C."/>
            <person name="Lipzen A."/>
            <person name="Lutzoni F."/>
            <person name="Magnuson J."/>
            <person name="Mondo S."/>
            <person name="Nolan M."/>
            <person name="Ohm R."/>
            <person name="Pangilinan J."/>
            <person name="Park H.-J."/>
            <person name="Ramirez L."/>
            <person name="Alfaro M."/>
            <person name="Sun H."/>
            <person name="Tritt A."/>
            <person name="Yoshinaga Y."/>
            <person name="Zwiers L.-H."/>
            <person name="Turgeon B."/>
            <person name="Goodwin S."/>
            <person name="Spatafora J."/>
            <person name="Crous P."/>
            <person name="Grigoriev I."/>
        </authorList>
    </citation>
    <scope>NUCLEOTIDE SEQUENCE [LARGE SCALE GENOMIC DNA]</scope>
    <source>
        <strain evidence="4">CECT 20119</strain>
    </source>
</reference>
<feature type="compositionally biased region" description="Polar residues" evidence="1">
    <location>
        <begin position="36"/>
        <end position="55"/>
    </location>
</feature>
<feature type="compositionally biased region" description="Acidic residues" evidence="1">
    <location>
        <begin position="157"/>
        <end position="167"/>
    </location>
</feature>
<feature type="region of interest" description="Disordered" evidence="1">
    <location>
        <begin position="1"/>
        <end position="57"/>
    </location>
</feature>
<dbReference type="OrthoDB" id="190201at2759"/>
<name>A0A6A6GNQ6_9PEZI</name>
<keyword evidence="2" id="KW-1133">Transmembrane helix</keyword>
<proteinExistence type="predicted"/>
<evidence type="ECO:0000256" key="1">
    <source>
        <dbReference type="SAM" id="MobiDB-lite"/>
    </source>
</evidence>
<evidence type="ECO:0000313" key="3">
    <source>
        <dbReference type="EMBL" id="KAF2227341.1"/>
    </source>
</evidence>
<keyword evidence="4" id="KW-1185">Reference proteome</keyword>